<gene>
    <name evidence="3" type="ORF">HLY00_3598</name>
</gene>
<feature type="domain" description="DUF222" evidence="2">
    <location>
        <begin position="56"/>
        <end position="379"/>
    </location>
</feature>
<dbReference type="InterPro" id="IPR003615">
    <property type="entry name" value="HNH_nuc"/>
</dbReference>
<feature type="region of interest" description="Disordered" evidence="1">
    <location>
        <begin position="449"/>
        <end position="472"/>
    </location>
</feature>
<sequence length="472" mass="51967">MARIFVGGRTYVRGMGSSAVADREAMLAALAQIETLTAQMNRLSIDAFTDVELLDVQQRLEAIARAQPVLDHRVYQRITSQSSPISLGAKNYSAVLSQRLRISSSEARRRLDEAALLGPRTSLTGEPLAPSMPTFARGQAQGLIGAERIKHVRWFFRELPGFVDFQTRENAEVQLAQHACELGPAEFRTAAAHMLYLLNQDGELSDEDRQALAYIRVGKQRPDGMRPFEGLLTPEAWATLEPLMERNAAPGMCNPADEHPCLDGEPTDEQIRNDTRTTGKRNHDALLALCKRMLTTQPTGTINGLPANVVITVSLTDLEKGTGHGLTAGGTRLPIADVLKFAAHSRPWLALFDGKGLPLHLGRARRTATLAQRLMLLAKHRGCTMPGCSASAYRSQVHHANQDWKDGGRTDIEDLTLACGPNNRMVETAGWTTRNRPTDGVTEWIPPPELDCGQSRTNNLHHPERIIDHDDP</sequence>
<dbReference type="InterPro" id="IPR003870">
    <property type="entry name" value="DUF222"/>
</dbReference>
<comment type="caution">
    <text evidence="3">The sequence shown here is derived from an EMBL/GenBank/DDBJ whole genome shotgun (WGS) entry which is preliminary data.</text>
</comment>
<accession>A0A850PRW7</accession>
<organism evidence="3 4">
    <name type="scientific">Mycolicibacterium hippocampi</name>
    <dbReference type="NCBI Taxonomy" id="659824"/>
    <lineage>
        <taxon>Bacteria</taxon>
        <taxon>Bacillati</taxon>
        <taxon>Actinomycetota</taxon>
        <taxon>Actinomycetes</taxon>
        <taxon>Mycobacteriales</taxon>
        <taxon>Mycobacteriaceae</taxon>
        <taxon>Mycolicibacterium</taxon>
    </lineage>
</organism>
<evidence type="ECO:0000259" key="2">
    <source>
        <dbReference type="Pfam" id="PF02720"/>
    </source>
</evidence>
<keyword evidence="4" id="KW-1185">Reference proteome</keyword>
<dbReference type="CDD" id="cd00085">
    <property type="entry name" value="HNHc"/>
    <property type="match status" value="1"/>
</dbReference>
<proteinExistence type="predicted"/>
<dbReference type="Proteomes" id="UP000570517">
    <property type="component" value="Unassembled WGS sequence"/>
</dbReference>
<evidence type="ECO:0000313" key="3">
    <source>
        <dbReference type="EMBL" id="NVN51517.1"/>
    </source>
</evidence>
<reference evidence="3 4" key="1">
    <citation type="submission" date="2020-05" db="EMBL/GenBank/DDBJ databases">
        <title>Draft genome sequence of Mycobacterium hippocampi DL, isolated from European seabass, Dicentrarchus labrax, reared in fish farms.</title>
        <authorList>
            <person name="Stathopoulou P."/>
            <person name="Asimakis E."/>
            <person name="Tzokas K."/>
            <person name="Batargias C."/>
            <person name="Tsiamis G."/>
        </authorList>
    </citation>
    <scope>NUCLEOTIDE SEQUENCE [LARGE SCALE GENOMIC DNA]</scope>
    <source>
        <strain evidence="3 4">DL</strain>
    </source>
</reference>
<protein>
    <recommendedName>
        <fullName evidence="2">DUF222 domain-containing protein</fullName>
    </recommendedName>
</protein>
<name>A0A850PRW7_9MYCO</name>
<evidence type="ECO:0000256" key="1">
    <source>
        <dbReference type="SAM" id="MobiDB-lite"/>
    </source>
</evidence>
<feature type="compositionally biased region" description="Basic and acidic residues" evidence="1">
    <location>
        <begin position="461"/>
        <end position="472"/>
    </location>
</feature>
<dbReference type="AlphaFoldDB" id="A0A850PRW7"/>
<dbReference type="EMBL" id="JABFYL010000037">
    <property type="protein sequence ID" value="NVN51517.1"/>
    <property type="molecule type" value="Genomic_DNA"/>
</dbReference>
<evidence type="ECO:0000313" key="4">
    <source>
        <dbReference type="Proteomes" id="UP000570517"/>
    </source>
</evidence>
<dbReference type="Pfam" id="PF02720">
    <property type="entry name" value="DUF222"/>
    <property type="match status" value="1"/>
</dbReference>